<dbReference type="RefSeq" id="WP_120711336.1">
    <property type="nucleotide sequence ID" value="NZ_RBCJ01000002.1"/>
</dbReference>
<dbReference type="AlphaFoldDB" id="A0A3B0CAZ7"/>
<proteinExistence type="predicted"/>
<comment type="caution">
    <text evidence="4">The sequence shown here is derived from an EMBL/GenBank/DDBJ whole genome shotgun (WGS) entry which is preliminary data.</text>
</comment>
<dbReference type="OrthoDB" id="1439291at2"/>
<keyword evidence="3" id="KW-0732">Signal</keyword>
<accession>A0A3B0CAZ7</accession>
<keyword evidence="5" id="KW-1185">Reference proteome</keyword>
<evidence type="ECO:0000313" key="4">
    <source>
        <dbReference type="EMBL" id="RKN81179.1"/>
    </source>
</evidence>
<dbReference type="InterPro" id="IPR032675">
    <property type="entry name" value="LRR_dom_sf"/>
</dbReference>
<gene>
    <name evidence="4" type="ORF">D7Z94_09560</name>
</gene>
<evidence type="ECO:0000313" key="5">
    <source>
        <dbReference type="Proteomes" id="UP000276603"/>
    </source>
</evidence>
<dbReference type="PROSITE" id="PS51450">
    <property type="entry name" value="LRR"/>
    <property type="match status" value="1"/>
</dbReference>
<dbReference type="InterPro" id="IPR052574">
    <property type="entry name" value="CDIRP"/>
</dbReference>
<evidence type="ECO:0000256" key="1">
    <source>
        <dbReference type="ARBA" id="ARBA00022614"/>
    </source>
</evidence>
<dbReference type="Proteomes" id="UP000276603">
    <property type="component" value="Unassembled WGS sequence"/>
</dbReference>
<dbReference type="EMBL" id="RBCJ01000002">
    <property type="protein sequence ID" value="RKN81179.1"/>
    <property type="molecule type" value="Genomic_DNA"/>
</dbReference>
<sequence>MKKTFLLLLFSIIFISCSSDNDDPDVWGGDSSGAKGKHAFSIDFKDIAPNTSLKKSSKSFVPAFALISIADDNGNTILTQEKIAVQKVGEKYTTDEITLNTGTYNLTEFIVTDVDNAVISVVPKTNSDLSSLAEKTLPFSIKVETDKSNITTTDNIGAEGFKPVDFGYPLLSLTFPKSTDFFSLTIDESTSITTKTMVLKSITASSYEVDWGDGTVEQYLSTKSDTEEENELMHTYSEENVYTVNISGAIGVIEDFSFYSNDQEGYPLQSNIVTADIGELALLKKCHIYTGRLSMLDTSKNLALETLSLGYNQITSLDLTNNPKLITAWLRYNQLTDLDVSKNLNLEYLWVTGNQISALDISNNTKLEYFLARENQLTSLNLTNNLELILLDLSDNLLPGLDVSSNSSLEEMNVGRNELTEIDLSKNINLKRIDLYGNQITTIDLSSNLILRDLYIDDNSLNNIDLSNNPEVERLFLGNNNLSSLDITNNPKIFSFGIRGNQFSGSQLDQIITYIHEQAVLNSIMNGYMEFNNNPGFEEIDPTTTDKVSELEETYGWFFNNF</sequence>
<dbReference type="InterPro" id="IPR001611">
    <property type="entry name" value="Leu-rich_rpt"/>
</dbReference>
<name>A0A3B0CAZ7_9FLAO</name>
<evidence type="ECO:0000256" key="3">
    <source>
        <dbReference type="SAM" id="SignalP"/>
    </source>
</evidence>
<feature type="signal peptide" evidence="3">
    <location>
        <begin position="1"/>
        <end position="21"/>
    </location>
</feature>
<evidence type="ECO:0008006" key="6">
    <source>
        <dbReference type="Google" id="ProtNLM"/>
    </source>
</evidence>
<dbReference type="PANTHER" id="PTHR47566">
    <property type="match status" value="1"/>
</dbReference>
<evidence type="ECO:0000256" key="2">
    <source>
        <dbReference type="ARBA" id="ARBA00022737"/>
    </source>
</evidence>
<keyword evidence="1" id="KW-0433">Leucine-rich repeat</keyword>
<reference evidence="4 5" key="1">
    <citation type="submission" date="2018-10" db="EMBL/GenBank/DDBJ databases">
        <title>Ulvibacterium marinum gen. nov., sp. nov., a novel marine bacterium of the family Flavobacteriaceae, isolated from a culture of the green alga Ulva prolifera.</title>
        <authorList>
            <person name="Zhang Z."/>
        </authorList>
    </citation>
    <scope>NUCLEOTIDE SEQUENCE [LARGE SCALE GENOMIC DNA]</scope>
    <source>
        <strain evidence="4 5">CCMM003</strain>
    </source>
</reference>
<feature type="chain" id="PRO_5017298892" description="PKD domain-containing protein" evidence="3">
    <location>
        <begin position="22"/>
        <end position="562"/>
    </location>
</feature>
<dbReference type="SUPFAM" id="SSF49299">
    <property type="entry name" value="PKD domain"/>
    <property type="match status" value="1"/>
</dbReference>
<dbReference type="PANTHER" id="PTHR47566:SF1">
    <property type="entry name" value="PROTEIN NUD1"/>
    <property type="match status" value="1"/>
</dbReference>
<dbReference type="SUPFAM" id="SSF52058">
    <property type="entry name" value="L domain-like"/>
    <property type="match status" value="1"/>
</dbReference>
<dbReference type="PROSITE" id="PS51257">
    <property type="entry name" value="PROKAR_LIPOPROTEIN"/>
    <property type="match status" value="1"/>
</dbReference>
<keyword evidence="2" id="KW-0677">Repeat</keyword>
<organism evidence="4 5">
    <name type="scientific">Ulvibacterium marinum</name>
    <dbReference type="NCBI Taxonomy" id="2419782"/>
    <lineage>
        <taxon>Bacteria</taxon>
        <taxon>Pseudomonadati</taxon>
        <taxon>Bacteroidota</taxon>
        <taxon>Flavobacteriia</taxon>
        <taxon>Flavobacteriales</taxon>
        <taxon>Flavobacteriaceae</taxon>
        <taxon>Ulvibacterium</taxon>
    </lineage>
</organism>
<dbReference type="GO" id="GO:0035591">
    <property type="term" value="F:signaling adaptor activity"/>
    <property type="evidence" value="ECO:0007669"/>
    <property type="project" value="TreeGrafter"/>
</dbReference>
<dbReference type="Gene3D" id="3.80.10.10">
    <property type="entry name" value="Ribonuclease Inhibitor"/>
    <property type="match status" value="1"/>
</dbReference>
<protein>
    <recommendedName>
        <fullName evidence="6">PKD domain-containing protein</fullName>
    </recommendedName>
</protein>
<dbReference type="InterPro" id="IPR035986">
    <property type="entry name" value="PKD_dom_sf"/>
</dbReference>